<gene>
    <name evidence="1" type="ORF">K488DRAFT_23179</name>
</gene>
<reference evidence="1" key="2">
    <citation type="journal article" date="2022" name="New Phytol.">
        <title>Evolutionary transition to the ectomycorrhizal habit in the genomes of a hyperdiverse lineage of mushroom-forming fungi.</title>
        <authorList>
            <person name="Looney B."/>
            <person name="Miyauchi S."/>
            <person name="Morin E."/>
            <person name="Drula E."/>
            <person name="Courty P.E."/>
            <person name="Kohler A."/>
            <person name="Kuo A."/>
            <person name="LaButti K."/>
            <person name="Pangilinan J."/>
            <person name="Lipzen A."/>
            <person name="Riley R."/>
            <person name="Andreopoulos W."/>
            <person name="He G."/>
            <person name="Johnson J."/>
            <person name="Nolan M."/>
            <person name="Tritt A."/>
            <person name="Barry K.W."/>
            <person name="Grigoriev I.V."/>
            <person name="Nagy L.G."/>
            <person name="Hibbett D."/>
            <person name="Henrissat B."/>
            <person name="Matheny P.B."/>
            <person name="Labbe J."/>
            <person name="Martin F.M."/>
        </authorList>
    </citation>
    <scope>NUCLEOTIDE SEQUENCE</scope>
    <source>
        <strain evidence="1">EC-137</strain>
    </source>
</reference>
<name>A0ACB8QKP3_9AGAM</name>
<protein>
    <submittedName>
        <fullName evidence="1">Uncharacterized protein</fullName>
    </submittedName>
</protein>
<keyword evidence="2" id="KW-1185">Reference proteome</keyword>
<sequence length="160" mass="15531">MFSKALAVLTLVLSVNAHAIFAPPLGVTGTPARSDVQRPSTAKPCGKINPASTIDTSTPVVANADGTFTVTATDFNAGADGSRAVKTATVDATGSGTSFTGAATVNTNGNPKPSSVGSDQVTLALPAGTTCSGGASGNLCLVSLTTTAGFGSCVVVQQGA</sequence>
<feature type="non-terminal residue" evidence="1">
    <location>
        <position position="160"/>
    </location>
</feature>
<evidence type="ECO:0000313" key="1">
    <source>
        <dbReference type="EMBL" id="KAI0032419.1"/>
    </source>
</evidence>
<accession>A0ACB8QKP3</accession>
<proteinExistence type="predicted"/>
<organism evidence="1 2">
    <name type="scientific">Vararia minispora EC-137</name>
    <dbReference type="NCBI Taxonomy" id="1314806"/>
    <lineage>
        <taxon>Eukaryota</taxon>
        <taxon>Fungi</taxon>
        <taxon>Dikarya</taxon>
        <taxon>Basidiomycota</taxon>
        <taxon>Agaricomycotina</taxon>
        <taxon>Agaricomycetes</taxon>
        <taxon>Russulales</taxon>
        <taxon>Lachnocladiaceae</taxon>
        <taxon>Vararia</taxon>
    </lineage>
</organism>
<reference evidence="1" key="1">
    <citation type="submission" date="2021-02" db="EMBL/GenBank/DDBJ databases">
        <authorList>
            <consortium name="DOE Joint Genome Institute"/>
            <person name="Ahrendt S."/>
            <person name="Looney B.P."/>
            <person name="Miyauchi S."/>
            <person name="Morin E."/>
            <person name="Drula E."/>
            <person name="Courty P.E."/>
            <person name="Chicoki N."/>
            <person name="Fauchery L."/>
            <person name="Kohler A."/>
            <person name="Kuo A."/>
            <person name="Labutti K."/>
            <person name="Pangilinan J."/>
            <person name="Lipzen A."/>
            <person name="Riley R."/>
            <person name="Andreopoulos W."/>
            <person name="He G."/>
            <person name="Johnson J."/>
            <person name="Barry K.W."/>
            <person name="Grigoriev I.V."/>
            <person name="Nagy L."/>
            <person name="Hibbett D."/>
            <person name="Henrissat B."/>
            <person name="Matheny P.B."/>
            <person name="Labbe J."/>
            <person name="Martin F."/>
        </authorList>
    </citation>
    <scope>NUCLEOTIDE SEQUENCE</scope>
    <source>
        <strain evidence="1">EC-137</strain>
    </source>
</reference>
<evidence type="ECO:0000313" key="2">
    <source>
        <dbReference type="Proteomes" id="UP000814128"/>
    </source>
</evidence>
<dbReference type="Proteomes" id="UP000814128">
    <property type="component" value="Unassembled WGS sequence"/>
</dbReference>
<comment type="caution">
    <text evidence="1">The sequence shown here is derived from an EMBL/GenBank/DDBJ whole genome shotgun (WGS) entry which is preliminary data.</text>
</comment>
<dbReference type="EMBL" id="MU273547">
    <property type="protein sequence ID" value="KAI0032419.1"/>
    <property type="molecule type" value="Genomic_DNA"/>
</dbReference>